<protein>
    <submittedName>
        <fullName evidence="1">Uncharacterized protein</fullName>
    </submittedName>
</protein>
<name>A4WTC1_CERS5</name>
<dbReference type="STRING" id="349102.Rsph17025_1742"/>
<reference evidence="1" key="1">
    <citation type="submission" date="2007-04" db="EMBL/GenBank/DDBJ databases">
        <title>Complete sequence of chromosome of Rhodobacter sphaeroides ATCC 17025.</title>
        <authorList>
            <consortium name="US DOE Joint Genome Institute"/>
            <person name="Copeland A."/>
            <person name="Lucas S."/>
            <person name="Lapidus A."/>
            <person name="Barry K."/>
            <person name="Detter J.C."/>
            <person name="Glavina del Rio T."/>
            <person name="Hammon N."/>
            <person name="Israni S."/>
            <person name="Dalin E."/>
            <person name="Tice H."/>
            <person name="Pitluck S."/>
            <person name="Chertkov O."/>
            <person name="Brettin T."/>
            <person name="Bruce D."/>
            <person name="Han C."/>
            <person name="Schmutz J."/>
            <person name="Larimer F."/>
            <person name="Land M."/>
            <person name="Hauser L."/>
            <person name="Kyrpides N."/>
            <person name="Kim E."/>
            <person name="Richardson P."/>
            <person name="Mackenzie C."/>
            <person name="Choudhary M."/>
            <person name="Donohue T.J."/>
            <person name="Kaplan S."/>
        </authorList>
    </citation>
    <scope>NUCLEOTIDE SEQUENCE [LARGE SCALE GENOMIC DNA]</scope>
    <source>
        <strain evidence="1">ATCC 17025</strain>
    </source>
</reference>
<evidence type="ECO:0000313" key="1">
    <source>
        <dbReference type="EMBL" id="ABP70635.1"/>
    </source>
</evidence>
<dbReference type="BioCyc" id="RSPH349102:G1G8M-1796-MONOMER"/>
<organism evidence="1">
    <name type="scientific">Cereibacter sphaeroides (strain ATCC 17025 / ATH 2.4.3)</name>
    <name type="common">Rhodobacter sphaeroides</name>
    <dbReference type="NCBI Taxonomy" id="349102"/>
    <lineage>
        <taxon>Bacteria</taxon>
        <taxon>Pseudomonadati</taxon>
        <taxon>Pseudomonadota</taxon>
        <taxon>Alphaproteobacteria</taxon>
        <taxon>Rhodobacterales</taxon>
        <taxon>Paracoccaceae</taxon>
        <taxon>Cereibacter</taxon>
    </lineage>
</organism>
<dbReference type="HOGENOM" id="CLU_2587464_0_0_5"/>
<dbReference type="EMBL" id="CP000661">
    <property type="protein sequence ID" value="ABP70635.1"/>
    <property type="molecule type" value="Genomic_DNA"/>
</dbReference>
<gene>
    <name evidence="1" type="ordered locus">Rsph17025_1742</name>
</gene>
<dbReference type="KEGG" id="rsq:Rsph17025_1742"/>
<accession>A4WTC1</accession>
<sequence>MRRVYWHLMKRFYRARSLRALTNYLKFEDRSVKYSSLIENYEAHHKNPEPGGHRLPFGWWAVPSAAAGAGLILFALVIFA</sequence>
<dbReference type="AlphaFoldDB" id="A4WTC1"/>
<proteinExistence type="predicted"/>